<keyword evidence="3 6" id="KW-1133">Transmembrane helix</keyword>
<keyword evidence="2 6" id="KW-0812">Transmembrane</keyword>
<feature type="transmembrane region" description="Helical" evidence="6">
    <location>
        <begin position="140"/>
        <end position="158"/>
    </location>
</feature>
<dbReference type="SMART" id="SM01417">
    <property type="entry name" value="Solute_trans_a"/>
    <property type="match status" value="1"/>
</dbReference>
<keyword evidence="8" id="KW-1185">Reference proteome</keyword>
<dbReference type="OMA" id="QILICME"/>
<name>K0S6H8_THAOC</name>
<feature type="transmembrane region" description="Helical" evidence="6">
    <location>
        <begin position="100"/>
        <end position="119"/>
    </location>
</feature>
<dbReference type="TCDB" id="2.A.82.1.5">
    <property type="family name" value="the organic solute transporter (ost) family"/>
</dbReference>
<evidence type="ECO:0000256" key="3">
    <source>
        <dbReference type="ARBA" id="ARBA00022989"/>
    </source>
</evidence>
<keyword evidence="4 6" id="KW-0472">Membrane</keyword>
<feature type="transmembrane region" description="Helical" evidence="6">
    <location>
        <begin position="170"/>
        <end position="188"/>
    </location>
</feature>
<evidence type="ECO:0000313" key="7">
    <source>
        <dbReference type="EMBL" id="EJK61663.1"/>
    </source>
</evidence>
<dbReference type="Pfam" id="PF03619">
    <property type="entry name" value="Solute_trans_a"/>
    <property type="match status" value="1"/>
</dbReference>
<dbReference type="eggNOG" id="KOG2641">
    <property type="taxonomic scope" value="Eukaryota"/>
</dbReference>
<dbReference type="OrthoDB" id="43340at2759"/>
<organism evidence="7 8">
    <name type="scientific">Thalassiosira oceanica</name>
    <name type="common">Marine diatom</name>
    <dbReference type="NCBI Taxonomy" id="159749"/>
    <lineage>
        <taxon>Eukaryota</taxon>
        <taxon>Sar</taxon>
        <taxon>Stramenopiles</taxon>
        <taxon>Ochrophyta</taxon>
        <taxon>Bacillariophyta</taxon>
        <taxon>Coscinodiscophyceae</taxon>
        <taxon>Thalassiosirophycidae</taxon>
        <taxon>Thalassiosirales</taxon>
        <taxon>Thalassiosiraceae</taxon>
        <taxon>Thalassiosira</taxon>
    </lineage>
</organism>
<evidence type="ECO:0000256" key="1">
    <source>
        <dbReference type="ARBA" id="ARBA00004141"/>
    </source>
</evidence>
<sequence>MNMMFSALGGETFIDDDDDENGGTQQQTRQKKGDIFNTCLRVGNAGCLALLTCTTAVMFIQIQALALRVSSTQQQIDDLTSSLQSSQQDIEAKVEQQLDFTVINLAGMFVLLTCLLSFYHMSSHLRNMHQPVIQRKILSILWMPVIYALTSFFSLIWTSAEHYLGIVRDFYESFVIYQFLSFLIAVLGRGNREVVVKTLARHAHHLRKPYKFLYCIFHPRPEESDEAMANAVLLECQVLAMQVRGRLLPRLYVAASDLDFQFVFFRPFTAIVSFVLGSTGVGQGSQGSYSFFYSPQFFVLLLENVSVFFAFSGLLKFYHVVSEDLAWMQPFAKFLTIKGVVFMTFWQGLAINILFNGLSGSGEDESNSSRYTAQSIQQILICMEMLGFSIAHSCVFPAEEWEPGYKRKFYDTFAGFGFRDFASDVAQVVESSKLSVKARRHGSPSFGTADDSDSSVVQSNEDDQLVV</sequence>
<evidence type="ECO:0000313" key="8">
    <source>
        <dbReference type="Proteomes" id="UP000266841"/>
    </source>
</evidence>
<dbReference type="EMBL" id="AGNL01019669">
    <property type="protein sequence ID" value="EJK61663.1"/>
    <property type="molecule type" value="Genomic_DNA"/>
</dbReference>
<evidence type="ECO:0008006" key="9">
    <source>
        <dbReference type="Google" id="ProtNLM"/>
    </source>
</evidence>
<comment type="caution">
    <text evidence="7">The sequence shown here is derived from an EMBL/GenBank/DDBJ whole genome shotgun (WGS) entry which is preliminary data.</text>
</comment>
<feature type="transmembrane region" description="Helical" evidence="6">
    <location>
        <begin position="335"/>
        <end position="355"/>
    </location>
</feature>
<evidence type="ECO:0000256" key="6">
    <source>
        <dbReference type="SAM" id="Phobius"/>
    </source>
</evidence>
<accession>K0S6H8</accession>
<gene>
    <name evidence="7" type="ORF">THAOC_17806</name>
</gene>
<dbReference type="AlphaFoldDB" id="K0S6H8"/>
<evidence type="ECO:0000256" key="2">
    <source>
        <dbReference type="ARBA" id="ARBA00022692"/>
    </source>
</evidence>
<feature type="transmembrane region" description="Helical" evidence="6">
    <location>
        <begin position="296"/>
        <end position="315"/>
    </location>
</feature>
<feature type="region of interest" description="Disordered" evidence="5">
    <location>
        <begin position="439"/>
        <end position="467"/>
    </location>
</feature>
<comment type="subcellular location">
    <subcellularLocation>
        <location evidence="1">Membrane</location>
        <topology evidence="1">Multi-pass membrane protein</topology>
    </subcellularLocation>
</comment>
<feature type="transmembrane region" description="Helical" evidence="6">
    <location>
        <begin position="251"/>
        <end position="276"/>
    </location>
</feature>
<feature type="transmembrane region" description="Helical" evidence="6">
    <location>
        <begin position="375"/>
        <end position="398"/>
    </location>
</feature>
<dbReference type="InterPro" id="IPR005178">
    <property type="entry name" value="Ostalpha/TMEM184C"/>
</dbReference>
<feature type="transmembrane region" description="Helical" evidence="6">
    <location>
        <begin position="39"/>
        <end position="62"/>
    </location>
</feature>
<protein>
    <recommendedName>
        <fullName evidence="9">Transmembrane protein 184C</fullName>
    </recommendedName>
</protein>
<dbReference type="Proteomes" id="UP000266841">
    <property type="component" value="Unassembled WGS sequence"/>
</dbReference>
<dbReference type="GO" id="GO:0016020">
    <property type="term" value="C:membrane"/>
    <property type="evidence" value="ECO:0007669"/>
    <property type="project" value="UniProtKB-SubCell"/>
</dbReference>
<evidence type="ECO:0000256" key="4">
    <source>
        <dbReference type="ARBA" id="ARBA00023136"/>
    </source>
</evidence>
<proteinExistence type="predicted"/>
<dbReference type="PANTHER" id="PTHR23423">
    <property type="entry name" value="ORGANIC SOLUTE TRANSPORTER-RELATED"/>
    <property type="match status" value="1"/>
</dbReference>
<evidence type="ECO:0000256" key="5">
    <source>
        <dbReference type="SAM" id="MobiDB-lite"/>
    </source>
</evidence>
<reference evidence="7 8" key="1">
    <citation type="journal article" date="2012" name="Genome Biol.">
        <title>Genome and low-iron response of an oceanic diatom adapted to chronic iron limitation.</title>
        <authorList>
            <person name="Lommer M."/>
            <person name="Specht M."/>
            <person name="Roy A.S."/>
            <person name="Kraemer L."/>
            <person name="Andreson R."/>
            <person name="Gutowska M.A."/>
            <person name="Wolf J."/>
            <person name="Bergner S.V."/>
            <person name="Schilhabel M.B."/>
            <person name="Klostermeier U.C."/>
            <person name="Beiko R.G."/>
            <person name="Rosenstiel P."/>
            <person name="Hippler M."/>
            <person name="Laroche J."/>
        </authorList>
    </citation>
    <scope>NUCLEOTIDE SEQUENCE [LARGE SCALE GENOMIC DNA]</scope>
    <source>
        <strain evidence="7 8">CCMP1005</strain>
    </source>
</reference>